<dbReference type="HAMAP" id="MF_01966">
    <property type="entry name" value="NADHX_epimerase"/>
    <property type="match status" value="1"/>
</dbReference>
<dbReference type="NCBIfam" id="TIGR00197">
    <property type="entry name" value="yjeF_nterm"/>
    <property type="match status" value="1"/>
</dbReference>
<keyword evidence="7 17" id="KW-0067">ATP-binding</keyword>
<keyword evidence="22" id="KW-0808">Transferase</keyword>
<evidence type="ECO:0000256" key="14">
    <source>
        <dbReference type="ARBA" id="ARBA00025153"/>
    </source>
</evidence>
<dbReference type="AlphaFoldDB" id="A7HLS8"/>
<comment type="similarity">
    <text evidence="3 19">In the N-terminal section; belongs to the NnrE/AIBP family.</text>
</comment>
<evidence type="ECO:0000256" key="9">
    <source>
        <dbReference type="ARBA" id="ARBA00022958"/>
    </source>
</evidence>
<feature type="binding site" evidence="18">
    <location>
        <position position="165"/>
    </location>
    <ligand>
        <name>K(+)</name>
        <dbReference type="ChEBI" id="CHEBI:29103"/>
    </ligand>
</feature>
<organism evidence="22 23">
    <name type="scientific">Fervidobacterium nodosum (strain ATCC 35602 / DSM 5306 / Rt17-B1)</name>
    <dbReference type="NCBI Taxonomy" id="381764"/>
    <lineage>
        <taxon>Bacteria</taxon>
        <taxon>Thermotogati</taxon>
        <taxon>Thermotogota</taxon>
        <taxon>Thermotogae</taxon>
        <taxon>Thermotogales</taxon>
        <taxon>Fervidobacteriaceae</taxon>
        <taxon>Fervidobacterium</taxon>
    </lineage>
</organism>
<comment type="catalytic activity">
    <reaction evidence="15 17 19">
        <text>(6S)-NADHX + ADP = AMP + phosphate + NADH + H(+)</text>
        <dbReference type="Rhea" id="RHEA:32223"/>
        <dbReference type="ChEBI" id="CHEBI:15378"/>
        <dbReference type="ChEBI" id="CHEBI:43474"/>
        <dbReference type="ChEBI" id="CHEBI:57945"/>
        <dbReference type="ChEBI" id="CHEBI:64074"/>
        <dbReference type="ChEBI" id="CHEBI:456215"/>
        <dbReference type="ChEBI" id="CHEBI:456216"/>
        <dbReference type="EC" id="4.2.1.136"/>
    </reaction>
</comment>
<dbReference type="PIRSF" id="PIRSF017184">
    <property type="entry name" value="Nnr"/>
    <property type="match status" value="1"/>
</dbReference>
<comment type="similarity">
    <text evidence="18">Belongs to the NnrE/AIBP family.</text>
</comment>
<feature type="binding site" evidence="17">
    <location>
        <position position="328"/>
    </location>
    <ligand>
        <name>(6S)-NADPHX</name>
        <dbReference type="ChEBI" id="CHEBI:64076"/>
    </ligand>
</feature>
<dbReference type="InterPro" id="IPR000631">
    <property type="entry name" value="CARKD"/>
</dbReference>
<keyword evidence="5 18" id="KW-0479">Metal-binding</keyword>
<comment type="similarity">
    <text evidence="17">Belongs to the NnrD/CARKD family.</text>
</comment>
<dbReference type="eggNOG" id="COG0062">
    <property type="taxonomic scope" value="Bacteria"/>
</dbReference>
<evidence type="ECO:0000259" key="20">
    <source>
        <dbReference type="PROSITE" id="PS51383"/>
    </source>
</evidence>
<dbReference type="HOGENOM" id="CLU_024853_4_1_0"/>
<evidence type="ECO:0000256" key="11">
    <source>
        <dbReference type="ARBA" id="ARBA00023235"/>
    </source>
</evidence>
<evidence type="ECO:0000313" key="23">
    <source>
        <dbReference type="Proteomes" id="UP000002415"/>
    </source>
</evidence>
<evidence type="ECO:0000256" key="6">
    <source>
        <dbReference type="ARBA" id="ARBA00022741"/>
    </source>
</evidence>
<evidence type="ECO:0000256" key="10">
    <source>
        <dbReference type="ARBA" id="ARBA00023027"/>
    </source>
</evidence>
<comment type="cofactor">
    <cofactor evidence="18 19">
        <name>K(+)</name>
        <dbReference type="ChEBI" id="CHEBI:29103"/>
    </cofactor>
    <text evidence="18 19">Binds 1 potassium ion per subunit.</text>
</comment>
<reference evidence="22 23" key="1">
    <citation type="submission" date="2007-07" db="EMBL/GenBank/DDBJ databases">
        <title>Complete sequence of Fervidobacterium nodosum Rt17-B1.</title>
        <authorList>
            <consortium name="US DOE Joint Genome Institute"/>
            <person name="Copeland A."/>
            <person name="Lucas S."/>
            <person name="Lapidus A."/>
            <person name="Barry K."/>
            <person name="Glavina del Rio T."/>
            <person name="Dalin E."/>
            <person name="Tice H."/>
            <person name="Pitluck S."/>
            <person name="Saunders E."/>
            <person name="Brettin T."/>
            <person name="Bruce D."/>
            <person name="Detter J.C."/>
            <person name="Han C."/>
            <person name="Schmutz J."/>
            <person name="Larimer F."/>
            <person name="Land M."/>
            <person name="Hauser L."/>
            <person name="Kyrpides N."/>
            <person name="Mikhailova N."/>
            <person name="Nelson K."/>
            <person name="Gogarten J.P."/>
            <person name="Noll K."/>
            <person name="Richardson P."/>
        </authorList>
    </citation>
    <scope>NUCLEOTIDE SEQUENCE [LARGE SCALE GENOMIC DNA]</scope>
    <source>
        <strain evidence="23">ATCC 35602 / DSM 5306 / Rt17-B1</strain>
    </source>
</reference>
<evidence type="ECO:0000256" key="17">
    <source>
        <dbReference type="HAMAP-Rule" id="MF_01965"/>
    </source>
</evidence>
<dbReference type="PANTHER" id="PTHR12592:SF0">
    <property type="entry name" value="ATP-DEPENDENT (S)-NAD(P)H-HYDRATE DEHYDRATASE"/>
    <property type="match status" value="1"/>
</dbReference>
<feature type="binding site" evidence="18">
    <location>
        <position position="162"/>
    </location>
    <ligand>
        <name>(6S)-NADPHX</name>
        <dbReference type="ChEBI" id="CHEBI:64076"/>
    </ligand>
</feature>
<dbReference type="GO" id="GO:0110051">
    <property type="term" value="P:metabolite repair"/>
    <property type="evidence" value="ECO:0007669"/>
    <property type="project" value="TreeGrafter"/>
</dbReference>
<dbReference type="eggNOG" id="COG0063">
    <property type="taxonomic scope" value="Bacteria"/>
</dbReference>
<dbReference type="GO" id="GO:0005524">
    <property type="term" value="F:ATP binding"/>
    <property type="evidence" value="ECO:0007669"/>
    <property type="project" value="UniProtKB-UniRule"/>
</dbReference>
<dbReference type="CDD" id="cd01171">
    <property type="entry name" value="YXKO-related"/>
    <property type="match status" value="1"/>
</dbReference>
<feature type="binding site" evidence="17">
    <location>
        <position position="262"/>
    </location>
    <ligand>
        <name>(6S)-NADPHX</name>
        <dbReference type="ChEBI" id="CHEBI:64076"/>
    </ligand>
</feature>
<dbReference type="SUPFAM" id="SSF64153">
    <property type="entry name" value="YjeF N-terminal domain-like"/>
    <property type="match status" value="1"/>
</dbReference>
<dbReference type="STRING" id="381764.Fnod_1011"/>
<feature type="binding site" evidence="17">
    <location>
        <position position="447"/>
    </location>
    <ligand>
        <name>AMP</name>
        <dbReference type="ChEBI" id="CHEBI:456215"/>
    </ligand>
</feature>
<dbReference type="FunFam" id="3.40.50.10260:FF:000003">
    <property type="entry name" value="Multifunctional fusion protein"/>
    <property type="match status" value="1"/>
</dbReference>
<comment type="subunit">
    <text evidence="17">Homotetramer.</text>
</comment>
<evidence type="ECO:0000256" key="2">
    <source>
        <dbReference type="ARBA" id="ARBA00000909"/>
    </source>
</evidence>
<dbReference type="PROSITE" id="PS51385">
    <property type="entry name" value="YJEF_N"/>
    <property type="match status" value="1"/>
</dbReference>
<evidence type="ECO:0000256" key="8">
    <source>
        <dbReference type="ARBA" id="ARBA00022857"/>
    </source>
</evidence>
<sequence length="504" mass="54862">MVVVTSQEMRELEKCAIEKFEMTEEILMERAGISTVQAIWNEYGSLSEKNFVVICGPGNNGGDGYVIARDILNYTEAVRVITLGEPKTEVSKINRNRFLKHGGIIYKYEELGLEKTIEMISSADIVIDAIFGTGLKREITDESIANLIEAINIYSNCVVSVDIPSGIDTDTGEILGSAVQATMTVTFGFPKPGHLLFPGRDLIGKLKIAKIGIPSQTFLSESFKRFLITGENLKKPLRPRWAHKKSFGEVIIIGGSKQYIGAPVLSALAAQKTGAGMVKIIGPSEVCDIALSYDPSLICYRMDSVSKDFVSSVVKNCSENSVIVVGPGWGQDNFDEKINILSFIITEIQNPVIIDADALNILSSNVDILKQKEITKSILLTPHPGEFSRITKLSTKEVKGNYTLAERFSEEYQVITVLKDATTIVTDGNTTFFNISGNTSLAKAGSGDILSGIIGSLISQHLDPLEAVKTSVYIFGIAGEMIQAEGFNSSYDVISKLPEAFSKI</sequence>
<proteinExistence type="inferred from homology"/>
<evidence type="ECO:0000256" key="3">
    <source>
        <dbReference type="ARBA" id="ARBA00006001"/>
    </source>
</evidence>
<keyword evidence="23" id="KW-1185">Reference proteome</keyword>
<dbReference type="Gene3D" id="3.40.50.10260">
    <property type="entry name" value="YjeF N-terminal domain"/>
    <property type="match status" value="1"/>
</dbReference>
<evidence type="ECO:0000256" key="4">
    <source>
        <dbReference type="ARBA" id="ARBA00009524"/>
    </source>
</evidence>
<evidence type="ECO:0000256" key="5">
    <source>
        <dbReference type="ARBA" id="ARBA00022723"/>
    </source>
</evidence>
<dbReference type="EMBL" id="CP000771">
    <property type="protein sequence ID" value="ABS60861.1"/>
    <property type="molecule type" value="Genomic_DNA"/>
</dbReference>
<dbReference type="HAMAP" id="MF_01965">
    <property type="entry name" value="NADHX_dehydratase"/>
    <property type="match status" value="1"/>
</dbReference>
<dbReference type="GO" id="GO:0052856">
    <property type="term" value="F:NAD(P)HX epimerase activity"/>
    <property type="evidence" value="ECO:0007669"/>
    <property type="project" value="UniProtKB-UniRule"/>
</dbReference>
<comment type="caution">
    <text evidence="18">Lacks conserved residue(s) required for the propagation of feature annotation.</text>
</comment>
<feature type="binding site" evidence="17">
    <location>
        <position position="383"/>
    </location>
    <ligand>
        <name>(6S)-NADPHX</name>
        <dbReference type="ChEBI" id="CHEBI:64076"/>
    </ligand>
</feature>
<evidence type="ECO:0000256" key="19">
    <source>
        <dbReference type="PIRNR" id="PIRNR017184"/>
    </source>
</evidence>
<name>A7HLS8_FERNB</name>
<dbReference type="Proteomes" id="UP000002415">
    <property type="component" value="Chromosome"/>
</dbReference>
<comment type="cofactor">
    <cofactor evidence="17">
        <name>Mg(2+)</name>
        <dbReference type="ChEBI" id="CHEBI:18420"/>
    </cofactor>
</comment>
<keyword evidence="10 17" id="KW-0520">NAD</keyword>
<feature type="binding site" evidence="18">
    <location>
        <begin position="132"/>
        <end position="138"/>
    </location>
    <ligand>
        <name>(6S)-NADPHX</name>
        <dbReference type="ChEBI" id="CHEBI:64076"/>
    </ligand>
</feature>
<feature type="binding site" evidence="17">
    <location>
        <position position="448"/>
    </location>
    <ligand>
        <name>(6S)-NADPHX</name>
        <dbReference type="ChEBI" id="CHEBI:64076"/>
    </ligand>
</feature>
<evidence type="ECO:0000313" key="22">
    <source>
        <dbReference type="EMBL" id="ABS60861.1"/>
    </source>
</evidence>
<reference evidence="22 23" key="2">
    <citation type="journal article" date="2009" name="Proc. Natl. Acad. Sci. U.S.A.">
        <title>On the chimeric nature, thermophilic origin, and phylogenetic placement of the Thermotogales.</title>
        <authorList>
            <person name="Zhaxybayeva O."/>
            <person name="Swithers K.S."/>
            <person name="Lapierre P."/>
            <person name="Fournier G.P."/>
            <person name="Bickhart D.M."/>
            <person name="DeBoy R.T."/>
            <person name="Nelson K.E."/>
            <person name="Nesbo C.L."/>
            <person name="Doolittle W.F."/>
            <person name="Gogarten J.P."/>
            <person name="Noll K.M."/>
        </authorList>
    </citation>
    <scope>NUCLEOTIDE SEQUENCE [LARGE SCALE GENOMIC DNA]</scope>
    <source>
        <strain evidence="23">ATCC 35602 / DSM 5306 / Rt17-B1</strain>
    </source>
</reference>
<keyword evidence="9 18" id="KW-0630">Potassium</keyword>
<evidence type="ECO:0000259" key="21">
    <source>
        <dbReference type="PROSITE" id="PS51385"/>
    </source>
</evidence>
<gene>
    <name evidence="18" type="primary">nnrE</name>
    <name evidence="17" type="synonym">nnrD</name>
    <name evidence="22" type="ordered locus">Fnod_1011</name>
</gene>
<keyword evidence="22" id="KW-0418">Kinase</keyword>
<evidence type="ECO:0000256" key="15">
    <source>
        <dbReference type="ARBA" id="ARBA00048238"/>
    </source>
</evidence>
<keyword evidence="8 17" id="KW-0521">NADP</keyword>
<keyword evidence="11 18" id="KW-0413">Isomerase</keyword>
<comment type="function">
    <text evidence="14 19">Bifunctional enzyme that catalyzes the epimerization of the S- and R-forms of NAD(P)HX and the dehydration of the S-form of NAD(P)HX at the expense of ADP, which is converted to AMP. This allows the repair of both epimers of NAD(P)HX, a damaged form of NAD(P)H that is a result of enzymatic or heat-dependent hydration.</text>
</comment>
<accession>A7HLS8</accession>
<dbReference type="GO" id="GO:0052855">
    <property type="term" value="F:ADP-dependent NAD(P)H-hydrate dehydratase activity"/>
    <property type="evidence" value="ECO:0007669"/>
    <property type="project" value="UniProtKB-UniRule"/>
</dbReference>
<dbReference type="InterPro" id="IPR030677">
    <property type="entry name" value="Nnr"/>
</dbReference>
<keyword evidence="6 17" id="KW-0547">Nucleotide-binding</keyword>
<dbReference type="NCBIfam" id="TIGR00196">
    <property type="entry name" value="yjeF_cterm"/>
    <property type="match status" value="1"/>
</dbReference>
<dbReference type="PROSITE" id="PS51383">
    <property type="entry name" value="YJEF_C_3"/>
    <property type="match status" value="1"/>
</dbReference>
<dbReference type="EC" id="4.2.1.136" evidence="19"/>
<dbReference type="Pfam" id="PF03853">
    <property type="entry name" value="YjeF_N"/>
    <property type="match status" value="1"/>
</dbReference>
<keyword evidence="13" id="KW-0511">Multifunctional enzyme</keyword>
<dbReference type="GO" id="GO:0046496">
    <property type="term" value="P:nicotinamide nucleotide metabolic process"/>
    <property type="evidence" value="ECO:0007669"/>
    <property type="project" value="UniProtKB-UniRule"/>
</dbReference>
<dbReference type="Gene3D" id="3.40.1190.20">
    <property type="match status" value="1"/>
</dbReference>
<evidence type="ECO:0000256" key="16">
    <source>
        <dbReference type="ARBA" id="ARBA00049209"/>
    </source>
</evidence>
<dbReference type="InterPro" id="IPR029056">
    <property type="entry name" value="Ribokinase-like"/>
</dbReference>
<evidence type="ECO:0000256" key="12">
    <source>
        <dbReference type="ARBA" id="ARBA00023239"/>
    </source>
</evidence>
<dbReference type="Pfam" id="PF01256">
    <property type="entry name" value="Carb_kinase"/>
    <property type="match status" value="1"/>
</dbReference>
<dbReference type="RefSeq" id="WP_011994176.1">
    <property type="nucleotide sequence ID" value="NC_009718.1"/>
</dbReference>
<dbReference type="GO" id="GO:0046872">
    <property type="term" value="F:metal ion binding"/>
    <property type="evidence" value="ECO:0007669"/>
    <property type="project" value="UniProtKB-UniRule"/>
</dbReference>
<evidence type="ECO:0000256" key="13">
    <source>
        <dbReference type="ARBA" id="ARBA00023268"/>
    </source>
</evidence>
<comment type="catalytic activity">
    <reaction evidence="16 17 19">
        <text>(6S)-NADPHX + ADP = AMP + phosphate + NADPH + H(+)</text>
        <dbReference type="Rhea" id="RHEA:32235"/>
        <dbReference type="ChEBI" id="CHEBI:15378"/>
        <dbReference type="ChEBI" id="CHEBI:43474"/>
        <dbReference type="ChEBI" id="CHEBI:57783"/>
        <dbReference type="ChEBI" id="CHEBI:64076"/>
        <dbReference type="ChEBI" id="CHEBI:456215"/>
        <dbReference type="ChEBI" id="CHEBI:456216"/>
        <dbReference type="EC" id="4.2.1.136"/>
    </reaction>
</comment>
<comment type="function">
    <text evidence="18">Catalyzes the epimerization of the S- and R-forms of NAD(P)HX, a damaged form of NAD(P)H that is a result of enzymatic or heat-dependent hydration. This is a prerequisite for the S-specific NAD(P)H-hydrate dehydratase to allow the repair of both epimers of NAD(P)HX.</text>
</comment>
<comment type="catalytic activity">
    <reaction evidence="2 18 19">
        <text>(6R)-NADPHX = (6S)-NADPHX</text>
        <dbReference type="Rhea" id="RHEA:32227"/>
        <dbReference type="ChEBI" id="CHEBI:64076"/>
        <dbReference type="ChEBI" id="CHEBI:64077"/>
        <dbReference type="EC" id="5.1.99.6"/>
    </reaction>
</comment>
<dbReference type="KEGG" id="fno:Fnod_1011"/>
<dbReference type="SUPFAM" id="SSF53613">
    <property type="entry name" value="Ribokinase-like"/>
    <property type="match status" value="1"/>
</dbReference>
<feature type="domain" description="YjeF N-terminal" evidence="21">
    <location>
        <begin position="9"/>
        <end position="219"/>
    </location>
</feature>
<dbReference type="OrthoDB" id="9806925at2"/>
<keyword evidence="12 17" id="KW-0456">Lyase</keyword>
<dbReference type="EC" id="5.1.99.6" evidence="19"/>
<feature type="binding site" evidence="18">
    <location>
        <position position="128"/>
    </location>
    <ligand>
        <name>K(+)</name>
        <dbReference type="ChEBI" id="CHEBI:29103"/>
    </ligand>
</feature>
<dbReference type="GO" id="GO:0016301">
    <property type="term" value="F:kinase activity"/>
    <property type="evidence" value="ECO:0007669"/>
    <property type="project" value="UniProtKB-KW"/>
</dbReference>
<dbReference type="InterPro" id="IPR036652">
    <property type="entry name" value="YjeF_N_dom_sf"/>
</dbReference>
<feature type="binding site" evidence="18">
    <location>
        <position position="60"/>
    </location>
    <ligand>
        <name>K(+)</name>
        <dbReference type="ChEBI" id="CHEBI:29103"/>
    </ligand>
</feature>
<feature type="domain" description="YjeF C-terminal" evidence="20">
    <location>
        <begin position="227"/>
        <end position="504"/>
    </location>
</feature>
<comment type="catalytic activity">
    <reaction evidence="1 18 19">
        <text>(6R)-NADHX = (6S)-NADHX</text>
        <dbReference type="Rhea" id="RHEA:32215"/>
        <dbReference type="ChEBI" id="CHEBI:64074"/>
        <dbReference type="ChEBI" id="CHEBI:64075"/>
        <dbReference type="EC" id="5.1.99.6"/>
    </reaction>
</comment>
<evidence type="ECO:0000256" key="7">
    <source>
        <dbReference type="ARBA" id="ARBA00022840"/>
    </source>
</evidence>
<evidence type="ECO:0000256" key="1">
    <source>
        <dbReference type="ARBA" id="ARBA00000013"/>
    </source>
</evidence>
<evidence type="ECO:0000256" key="18">
    <source>
        <dbReference type="HAMAP-Rule" id="MF_01966"/>
    </source>
</evidence>
<dbReference type="InterPro" id="IPR004443">
    <property type="entry name" value="YjeF_N_dom"/>
</dbReference>
<feature type="binding site" evidence="17">
    <location>
        <begin position="419"/>
        <end position="423"/>
    </location>
    <ligand>
        <name>AMP</name>
        <dbReference type="ChEBI" id="CHEBI:456215"/>
    </ligand>
</feature>
<comment type="similarity">
    <text evidence="4 19">In the C-terminal section; belongs to the NnrD/CARKD family.</text>
</comment>
<comment type="function">
    <text evidence="17">Catalyzes the dehydration of the S-form of NAD(P)HX at the expense of ADP, which is converted to AMP. Together with NAD(P)HX epimerase, which catalyzes the epimerization of the S- and R-forms, the enzyme allows the repair of both epimers of NAD(P)HX, a damaged form of NAD(P)H that is a result of enzymatic or heat-dependent hydration.</text>
</comment>
<feature type="binding site" evidence="18">
    <location>
        <begin position="59"/>
        <end position="63"/>
    </location>
    <ligand>
        <name>(6S)-NADPHX</name>
        <dbReference type="ChEBI" id="CHEBI:64076"/>
    </ligand>
</feature>
<protein>
    <recommendedName>
        <fullName evidence="19">Bifunctional NAD(P)H-hydrate repair enzyme</fullName>
    </recommendedName>
    <alternativeName>
        <fullName evidence="19">Nicotinamide nucleotide repair protein</fullName>
    </alternativeName>
    <domain>
        <recommendedName>
            <fullName evidence="19">ADP-dependent (S)-NAD(P)H-hydrate dehydratase</fullName>
            <ecNumber evidence="19">4.2.1.136</ecNumber>
        </recommendedName>
        <alternativeName>
            <fullName evidence="19">ADP-dependent NAD(P)HX dehydratase</fullName>
        </alternativeName>
    </domain>
    <domain>
        <recommendedName>
            <fullName evidence="19">NAD(P)H-hydrate epimerase</fullName>
            <ecNumber evidence="19">5.1.99.6</ecNumber>
        </recommendedName>
    </domain>
</protein>
<dbReference type="PANTHER" id="PTHR12592">
    <property type="entry name" value="ATP-DEPENDENT (S)-NAD(P)H-HYDRATE DEHYDRATASE FAMILY MEMBER"/>
    <property type="match status" value="1"/>
</dbReference>